<keyword evidence="2" id="KW-1185">Reference proteome</keyword>
<comment type="caution">
    <text evidence="1">The sequence shown here is derived from an EMBL/GenBank/DDBJ whole genome shotgun (WGS) entry which is preliminary data.</text>
</comment>
<accession>A0A4Y2WJB5</accession>
<gene>
    <name evidence="1" type="ORF">AVEN_44416_1</name>
</gene>
<proteinExistence type="predicted"/>
<protein>
    <submittedName>
        <fullName evidence="1">Uncharacterized protein</fullName>
    </submittedName>
</protein>
<evidence type="ECO:0000313" key="2">
    <source>
        <dbReference type="Proteomes" id="UP000499080"/>
    </source>
</evidence>
<dbReference type="EMBL" id="BGPR01061467">
    <property type="protein sequence ID" value="GBO37131.1"/>
    <property type="molecule type" value="Genomic_DNA"/>
</dbReference>
<organism evidence="1 2">
    <name type="scientific">Araneus ventricosus</name>
    <name type="common">Orbweaver spider</name>
    <name type="synonym">Epeira ventricosa</name>
    <dbReference type="NCBI Taxonomy" id="182803"/>
    <lineage>
        <taxon>Eukaryota</taxon>
        <taxon>Metazoa</taxon>
        <taxon>Ecdysozoa</taxon>
        <taxon>Arthropoda</taxon>
        <taxon>Chelicerata</taxon>
        <taxon>Arachnida</taxon>
        <taxon>Araneae</taxon>
        <taxon>Araneomorphae</taxon>
        <taxon>Entelegynae</taxon>
        <taxon>Araneoidea</taxon>
        <taxon>Araneidae</taxon>
        <taxon>Araneus</taxon>
    </lineage>
</organism>
<evidence type="ECO:0000313" key="1">
    <source>
        <dbReference type="EMBL" id="GBO37131.1"/>
    </source>
</evidence>
<reference evidence="1 2" key="1">
    <citation type="journal article" date="2019" name="Sci. Rep.">
        <title>Orb-weaving spider Araneus ventricosus genome elucidates the spidroin gene catalogue.</title>
        <authorList>
            <person name="Kono N."/>
            <person name="Nakamura H."/>
            <person name="Ohtoshi R."/>
            <person name="Moran D.A.P."/>
            <person name="Shinohara A."/>
            <person name="Yoshida Y."/>
            <person name="Fujiwara M."/>
            <person name="Mori M."/>
            <person name="Tomita M."/>
            <person name="Arakawa K."/>
        </authorList>
    </citation>
    <scope>NUCLEOTIDE SEQUENCE [LARGE SCALE GENOMIC DNA]</scope>
</reference>
<name>A0A4Y2WJB5_ARAVE</name>
<dbReference type="AlphaFoldDB" id="A0A4Y2WJB5"/>
<dbReference type="Proteomes" id="UP000499080">
    <property type="component" value="Unassembled WGS sequence"/>
</dbReference>
<sequence length="93" mass="10704">MVTPIIPLLQVIVDFESYFFHFARRRASSTQPQRDPQICLLLDTDDLRGNAIWESKQILSWACPSSSERKEGRKVEELFQSLSLVHVHLSSCT</sequence>